<reference evidence="4" key="1">
    <citation type="submission" date="2021-08" db="EMBL/GenBank/DDBJ databases">
        <title>WGS assembly of Ceratopteris richardii.</title>
        <authorList>
            <person name="Marchant D.B."/>
            <person name="Chen G."/>
            <person name="Jenkins J."/>
            <person name="Shu S."/>
            <person name="Leebens-Mack J."/>
            <person name="Grimwood J."/>
            <person name="Schmutz J."/>
            <person name="Soltis P."/>
            <person name="Soltis D."/>
            <person name="Chen Z.-H."/>
        </authorList>
    </citation>
    <scope>NUCLEOTIDE SEQUENCE</scope>
    <source>
        <strain evidence="4">Whitten #5841</strain>
        <tissue evidence="4">Leaf</tissue>
    </source>
</reference>
<accession>A0A8T2VKK0</accession>
<comment type="caution">
    <text evidence="4">The sequence shown here is derived from an EMBL/GenBank/DDBJ whole genome shotgun (WGS) entry which is preliminary data.</text>
</comment>
<gene>
    <name evidence="4" type="ORF">KP509_01G114200</name>
</gene>
<dbReference type="PANTHER" id="PTHR33077">
    <property type="entry name" value="PROTEIN TIFY 4A-RELATED-RELATED"/>
    <property type="match status" value="1"/>
</dbReference>
<evidence type="ECO:0000256" key="1">
    <source>
        <dbReference type="ARBA" id="ARBA00008614"/>
    </source>
</evidence>
<proteinExistence type="inferred from homology"/>
<feature type="region of interest" description="Disordered" evidence="2">
    <location>
        <begin position="187"/>
        <end position="214"/>
    </location>
</feature>
<dbReference type="SMART" id="SM00979">
    <property type="entry name" value="TIFY"/>
    <property type="match status" value="1"/>
</dbReference>
<feature type="domain" description="Tify" evidence="3">
    <location>
        <begin position="135"/>
        <end position="170"/>
    </location>
</feature>
<feature type="region of interest" description="Disordered" evidence="2">
    <location>
        <begin position="244"/>
        <end position="278"/>
    </location>
</feature>
<name>A0A8T2VKK0_CERRI</name>
<dbReference type="PROSITE" id="PS51320">
    <property type="entry name" value="TIFY"/>
    <property type="match status" value="1"/>
</dbReference>
<dbReference type="GO" id="GO:0005634">
    <property type="term" value="C:nucleus"/>
    <property type="evidence" value="ECO:0007669"/>
    <property type="project" value="TreeGrafter"/>
</dbReference>
<organism evidence="4 5">
    <name type="scientific">Ceratopteris richardii</name>
    <name type="common">Triangle waterfern</name>
    <dbReference type="NCBI Taxonomy" id="49495"/>
    <lineage>
        <taxon>Eukaryota</taxon>
        <taxon>Viridiplantae</taxon>
        <taxon>Streptophyta</taxon>
        <taxon>Embryophyta</taxon>
        <taxon>Tracheophyta</taxon>
        <taxon>Polypodiopsida</taxon>
        <taxon>Polypodiidae</taxon>
        <taxon>Polypodiales</taxon>
        <taxon>Pteridineae</taxon>
        <taxon>Pteridaceae</taxon>
        <taxon>Parkerioideae</taxon>
        <taxon>Ceratopteris</taxon>
    </lineage>
</organism>
<dbReference type="AlphaFoldDB" id="A0A8T2VKK0"/>
<evidence type="ECO:0000313" key="5">
    <source>
        <dbReference type="Proteomes" id="UP000825935"/>
    </source>
</evidence>
<evidence type="ECO:0000256" key="2">
    <source>
        <dbReference type="SAM" id="MobiDB-lite"/>
    </source>
</evidence>
<dbReference type="Pfam" id="PF06200">
    <property type="entry name" value="tify"/>
    <property type="match status" value="1"/>
</dbReference>
<dbReference type="InterPro" id="IPR010399">
    <property type="entry name" value="Tify_dom"/>
</dbReference>
<dbReference type="GO" id="GO:2000022">
    <property type="term" value="P:regulation of jasmonic acid mediated signaling pathway"/>
    <property type="evidence" value="ECO:0007669"/>
    <property type="project" value="TreeGrafter"/>
</dbReference>
<feature type="compositionally biased region" description="Polar residues" evidence="2">
    <location>
        <begin position="254"/>
        <end position="263"/>
    </location>
</feature>
<dbReference type="Proteomes" id="UP000825935">
    <property type="component" value="Chromosome 1"/>
</dbReference>
<dbReference type="GO" id="GO:0031347">
    <property type="term" value="P:regulation of defense response"/>
    <property type="evidence" value="ECO:0007669"/>
    <property type="project" value="TreeGrafter"/>
</dbReference>
<keyword evidence="5" id="KW-1185">Reference proteome</keyword>
<dbReference type="PANTHER" id="PTHR33077:SF60">
    <property type="entry name" value="TIFY DOMAIN-CONTAINING PROTEIN"/>
    <property type="match status" value="1"/>
</dbReference>
<dbReference type="InterPro" id="IPR040390">
    <property type="entry name" value="TIFY/JAZ"/>
</dbReference>
<comment type="similarity">
    <text evidence="1">Belongs to the TIFY/JAZ family.</text>
</comment>
<dbReference type="EMBL" id="CM035406">
    <property type="protein sequence ID" value="KAH7447618.1"/>
    <property type="molecule type" value="Genomic_DNA"/>
</dbReference>
<evidence type="ECO:0000259" key="3">
    <source>
        <dbReference type="PROSITE" id="PS51320"/>
    </source>
</evidence>
<sequence>MTASGSSVATTPLDQTLPVGQAPNSLFITSDKTLYDPGLHLFRGDHSSSSPPLSLKARESASRSLKDIFERRLLMCRSSKEFADDHVNEDAGRTCCGDDERSSSASFGCATDEPNLDLGLAISAPLQNSSAVIDSSKAEGQLTIFYAGNVCVYECVPEEKARAILLLASGSGDVYSYSSKYKNAEVHRHRSSMPPSRRTGTLIFGNTPPTSSERPVKTIAELPFARKASVARFLAKKKEWCRKDEDEAAAPSKGQKTSVSQEPPTKRPCLEFLHDRNT</sequence>
<dbReference type="OrthoDB" id="1937734at2759"/>
<feature type="compositionally biased region" description="Polar residues" evidence="2">
    <location>
        <begin position="1"/>
        <end position="14"/>
    </location>
</feature>
<feature type="region of interest" description="Disordered" evidence="2">
    <location>
        <begin position="1"/>
        <end position="22"/>
    </location>
</feature>
<feature type="compositionally biased region" description="Basic and acidic residues" evidence="2">
    <location>
        <begin position="264"/>
        <end position="278"/>
    </location>
</feature>
<dbReference type="GO" id="GO:0009611">
    <property type="term" value="P:response to wounding"/>
    <property type="evidence" value="ECO:0007669"/>
    <property type="project" value="TreeGrafter"/>
</dbReference>
<protein>
    <recommendedName>
        <fullName evidence="3">Tify domain-containing protein</fullName>
    </recommendedName>
</protein>
<evidence type="ECO:0000313" key="4">
    <source>
        <dbReference type="EMBL" id="KAH7447618.1"/>
    </source>
</evidence>